<proteinExistence type="predicted"/>
<dbReference type="RefSeq" id="WP_108113111.1">
    <property type="nucleotide sequence ID" value="NZ_QBKT01000001.1"/>
</dbReference>
<evidence type="ECO:0000313" key="2">
    <source>
        <dbReference type="Proteomes" id="UP000244090"/>
    </source>
</evidence>
<organism evidence="1 2">
    <name type="scientific">Kordia periserrulae</name>
    <dbReference type="NCBI Taxonomy" id="701523"/>
    <lineage>
        <taxon>Bacteria</taxon>
        <taxon>Pseudomonadati</taxon>
        <taxon>Bacteroidota</taxon>
        <taxon>Flavobacteriia</taxon>
        <taxon>Flavobacteriales</taxon>
        <taxon>Flavobacteriaceae</taxon>
        <taxon>Kordia</taxon>
    </lineage>
</organism>
<accession>A0A2T6C614</accession>
<dbReference type="OrthoDB" id="1454492at2"/>
<protein>
    <submittedName>
        <fullName evidence="1">Uncharacterized protein</fullName>
    </submittedName>
</protein>
<evidence type="ECO:0000313" key="1">
    <source>
        <dbReference type="EMBL" id="PTX63733.1"/>
    </source>
</evidence>
<dbReference type="AlphaFoldDB" id="A0A2T6C614"/>
<keyword evidence="2" id="KW-1185">Reference proteome</keyword>
<name>A0A2T6C614_9FLAO</name>
<dbReference type="EMBL" id="QBKT01000001">
    <property type="protein sequence ID" value="PTX63733.1"/>
    <property type="molecule type" value="Genomic_DNA"/>
</dbReference>
<dbReference type="Proteomes" id="UP000244090">
    <property type="component" value="Unassembled WGS sequence"/>
</dbReference>
<gene>
    <name evidence="1" type="ORF">C8N46_101337</name>
</gene>
<reference evidence="1 2" key="1">
    <citation type="submission" date="2018-04" db="EMBL/GenBank/DDBJ databases">
        <title>Genomic Encyclopedia of Archaeal and Bacterial Type Strains, Phase II (KMG-II): from individual species to whole genera.</title>
        <authorList>
            <person name="Goeker M."/>
        </authorList>
    </citation>
    <scope>NUCLEOTIDE SEQUENCE [LARGE SCALE GENOMIC DNA]</scope>
    <source>
        <strain evidence="1 2">DSM 25731</strain>
    </source>
</reference>
<comment type="caution">
    <text evidence="1">The sequence shown here is derived from an EMBL/GenBank/DDBJ whole genome shotgun (WGS) entry which is preliminary data.</text>
</comment>
<sequence length="77" mass="8548">MKKKSIKNLSLNKKSISNLHGDKQVVGGVENSVRYCILSIVDQNGNNLCLTRFNCPQTQEAGCVLTIEVDRLTRPIC</sequence>